<sequence>MKKAKQLRELLEKEGMLVVPGVTTPLFARVAQERGFRALFVTGAGLANMNFGLPDYGLITMTENLELVKRINDNTSVPLIVDIDDGYGNPMNVYRTLKEYSRLDVGAVILEDQKAPKRCGHFEDHAVIPPEEMAAKLKAAREGSVDPDLVIFSRTDAISVNGIDDALERARIYVEAGADAIFIEAPRTREQMERIPKEVPAPTLINIVEGGKTPQLNNRELEQMGFKVALYANAPLKASIKGMQKLLDYLKEEGTTDGCEGDLMIPSAERHELTDKQFYMDLQKRYQ</sequence>
<dbReference type="PANTHER" id="PTHR42905:SF5">
    <property type="entry name" value="CARBOXYVINYL-CARBOXYPHOSPHONATE PHOSPHORYLMUTASE, CHLOROPLASTIC"/>
    <property type="match status" value="1"/>
</dbReference>
<proteinExistence type="predicted"/>
<dbReference type="InterPro" id="IPR039556">
    <property type="entry name" value="ICL/PEPM"/>
</dbReference>
<dbReference type="SUPFAM" id="SSF51621">
    <property type="entry name" value="Phosphoenolpyruvate/pyruvate domain"/>
    <property type="match status" value="1"/>
</dbReference>
<organism evidence="1 2">
    <name type="scientific">Candidatus Enterocloster excrementigallinarum</name>
    <dbReference type="NCBI Taxonomy" id="2838558"/>
    <lineage>
        <taxon>Bacteria</taxon>
        <taxon>Bacillati</taxon>
        <taxon>Bacillota</taxon>
        <taxon>Clostridia</taxon>
        <taxon>Lachnospirales</taxon>
        <taxon>Lachnospiraceae</taxon>
        <taxon>Enterocloster</taxon>
    </lineage>
</organism>
<protein>
    <submittedName>
        <fullName evidence="1">Oxaloacetate decarboxylase</fullName>
    </submittedName>
</protein>
<evidence type="ECO:0000313" key="2">
    <source>
        <dbReference type="Proteomes" id="UP000823863"/>
    </source>
</evidence>
<evidence type="ECO:0000313" key="1">
    <source>
        <dbReference type="EMBL" id="HJC66185.1"/>
    </source>
</evidence>
<name>A0A9D2PU96_9FIRM</name>
<reference evidence="1" key="1">
    <citation type="journal article" date="2021" name="PeerJ">
        <title>Extensive microbial diversity within the chicken gut microbiome revealed by metagenomics and culture.</title>
        <authorList>
            <person name="Gilroy R."/>
            <person name="Ravi A."/>
            <person name="Getino M."/>
            <person name="Pursley I."/>
            <person name="Horton D.L."/>
            <person name="Alikhan N.F."/>
            <person name="Baker D."/>
            <person name="Gharbi K."/>
            <person name="Hall N."/>
            <person name="Watson M."/>
            <person name="Adriaenssens E.M."/>
            <person name="Foster-Nyarko E."/>
            <person name="Jarju S."/>
            <person name="Secka A."/>
            <person name="Antonio M."/>
            <person name="Oren A."/>
            <person name="Chaudhuri R.R."/>
            <person name="La Ragione R."/>
            <person name="Hildebrand F."/>
            <person name="Pallen M.J."/>
        </authorList>
    </citation>
    <scope>NUCLEOTIDE SEQUENCE</scope>
    <source>
        <strain evidence="1">CHK198-12963</strain>
    </source>
</reference>
<dbReference type="AlphaFoldDB" id="A0A9D2PU96"/>
<reference evidence="1" key="2">
    <citation type="submission" date="2021-04" db="EMBL/GenBank/DDBJ databases">
        <authorList>
            <person name="Gilroy R."/>
        </authorList>
    </citation>
    <scope>NUCLEOTIDE SEQUENCE</scope>
    <source>
        <strain evidence="1">CHK198-12963</strain>
    </source>
</reference>
<dbReference type="PANTHER" id="PTHR42905">
    <property type="entry name" value="PHOSPHOENOLPYRUVATE CARBOXYLASE"/>
    <property type="match status" value="1"/>
</dbReference>
<dbReference type="Gene3D" id="3.20.20.60">
    <property type="entry name" value="Phosphoenolpyruvate-binding domains"/>
    <property type="match status" value="1"/>
</dbReference>
<dbReference type="InterPro" id="IPR015813">
    <property type="entry name" value="Pyrv/PenolPyrv_kinase-like_dom"/>
</dbReference>
<dbReference type="Pfam" id="PF13714">
    <property type="entry name" value="PEP_mutase"/>
    <property type="match status" value="1"/>
</dbReference>
<dbReference type="InterPro" id="IPR040442">
    <property type="entry name" value="Pyrv_kinase-like_dom_sf"/>
</dbReference>
<gene>
    <name evidence="1" type="ORF">H9931_05615</name>
</gene>
<accession>A0A9D2PU96</accession>
<dbReference type="CDD" id="cd00377">
    <property type="entry name" value="ICL_PEPM"/>
    <property type="match status" value="1"/>
</dbReference>
<comment type="caution">
    <text evidence="1">The sequence shown here is derived from an EMBL/GenBank/DDBJ whole genome shotgun (WGS) entry which is preliminary data.</text>
</comment>
<dbReference type="Proteomes" id="UP000823863">
    <property type="component" value="Unassembled WGS sequence"/>
</dbReference>
<dbReference type="EMBL" id="DWWB01000027">
    <property type="protein sequence ID" value="HJC66185.1"/>
    <property type="molecule type" value="Genomic_DNA"/>
</dbReference>
<dbReference type="GO" id="GO:0016833">
    <property type="term" value="F:oxo-acid-lyase activity"/>
    <property type="evidence" value="ECO:0007669"/>
    <property type="project" value="UniProtKB-ARBA"/>
</dbReference>